<organism evidence="2 3">
    <name type="scientific">Nitzschia inconspicua</name>
    <dbReference type="NCBI Taxonomy" id="303405"/>
    <lineage>
        <taxon>Eukaryota</taxon>
        <taxon>Sar</taxon>
        <taxon>Stramenopiles</taxon>
        <taxon>Ochrophyta</taxon>
        <taxon>Bacillariophyta</taxon>
        <taxon>Bacillariophyceae</taxon>
        <taxon>Bacillariophycidae</taxon>
        <taxon>Bacillariales</taxon>
        <taxon>Bacillariaceae</taxon>
        <taxon>Nitzschia</taxon>
    </lineage>
</organism>
<dbReference type="EMBL" id="JAGRRH010000006">
    <property type="protein sequence ID" value="KAG7367922.1"/>
    <property type="molecule type" value="Genomic_DNA"/>
</dbReference>
<evidence type="ECO:0000256" key="1">
    <source>
        <dbReference type="SAM" id="Phobius"/>
    </source>
</evidence>
<keyword evidence="3" id="KW-1185">Reference proteome</keyword>
<evidence type="ECO:0000313" key="3">
    <source>
        <dbReference type="Proteomes" id="UP000693970"/>
    </source>
</evidence>
<dbReference type="InterPro" id="IPR010530">
    <property type="entry name" value="B12D"/>
</dbReference>
<keyword evidence="1" id="KW-0812">Transmembrane</keyword>
<protein>
    <submittedName>
        <fullName evidence="2">NADH-ubiquinone reductase complex 1 MLRQ subunit</fullName>
    </submittedName>
</protein>
<dbReference type="Pfam" id="PF06522">
    <property type="entry name" value="B12D"/>
    <property type="match status" value="1"/>
</dbReference>
<accession>A0A9K3LTJ2</accession>
<keyword evidence="1" id="KW-0472">Membrane</keyword>
<dbReference type="Proteomes" id="UP000693970">
    <property type="component" value="Unassembled WGS sequence"/>
</dbReference>
<name>A0A9K3LTJ2_9STRA</name>
<evidence type="ECO:0000313" key="2">
    <source>
        <dbReference type="EMBL" id="KAG7367922.1"/>
    </source>
</evidence>
<keyword evidence="1" id="KW-1133">Transmembrane helix</keyword>
<dbReference type="OrthoDB" id="49754at2759"/>
<feature type="transmembrane region" description="Helical" evidence="1">
    <location>
        <begin position="42"/>
        <end position="62"/>
    </location>
</feature>
<proteinExistence type="predicted"/>
<gene>
    <name evidence="2" type="ORF">IV203_030665</name>
</gene>
<reference evidence="2" key="2">
    <citation type="submission" date="2021-04" db="EMBL/GenBank/DDBJ databases">
        <authorList>
            <person name="Podell S."/>
        </authorList>
    </citation>
    <scope>NUCLEOTIDE SEQUENCE</scope>
    <source>
        <strain evidence="2">Hildebrandi</strain>
    </source>
</reference>
<dbReference type="AlphaFoldDB" id="A0A9K3LTJ2"/>
<reference evidence="2" key="1">
    <citation type="journal article" date="2021" name="Sci. Rep.">
        <title>Diploid genomic architecture of Nitzschia inconspicua, an elite biomass production diatom.</title>
        <authorList>
            <person name="Oliver A."/>
            <person name="Podell S."/>
            <person name="Pinowska A."/>
            <person name="Traller J.C."/>
            <person name="Smith S.R."/>
            <person name="McClure R."/>
            <person name="Beliaev A."/>
            <person name="Bohutskyi P."/>
            <person name="Hill E.A."/>
            <person name="Rabines A."/>
            <person name="Zheng H."/>
            <person name="Allen L.Z."/>
            <person name="Kuo A."/>
            <person name="Grigoriev I.V."/>
            <person name="Allen A.E."/>
            <person name="Hazlebeck D."/>
            <person name="Allen E.E."/>
        </authorList>
    </citation>
    <scope>NUCLEOTIDE SEQUENCE</scope>
    <source>
        <strain evidence="2">Hildebrandi</strain>
    </source>
</reference>
<comment type="caution">
    <text evidence="2">The sequence shown here is derived from an EMBL/GenBank/DDBJ whole genome shotgun (WGS) entry which is preliminary data.</text>
</comment>
<sequence length="96" mass="10777">MNAFARSSFNAVPRVVGRRNFSAYAVADKIKSKPVWLNDPSTYPVIGITAVACVGCFAYVAYIQTCKEYIQWDKNKRGSVIRWWGDDKAQARLAKA</sequence>